<feature type="region of interest" description="Disordered" evidence="5">
    <location>
        <begin position="198"/>
        <end position="225"/>
    </location>
</feature>
<dbReference type="PROSITE" id="PS50850">
    <property type="entry name" value="MFS"/>
    <property type="match status" value="1"/>
</dbReference>
<keyword evidence="4 6" id="KW-0472">Membrane</keyword>
<feature type="transmembrane region" description="Helical" evidence="6">
    <location>
        <begin position="172"/>
        <end position="191"/>
    </location>
</feature>
<keyword evidence="3 6" id="KW-1133">Transmembrane helix</keyword>
<evidence type="ECO:0000256" key="1">
    <source>
        <dbReference type="ARBA" id="ARBA00004651"/>
    </source>
</evidence>
<keyword evidence="9" id="KW-1185">Reference proteome</keyword>
<dbReference type="Pfam" id="PF07690">
    <property type="entry name" value="MFS_1"/>
    <property type="match status" value="1"/>
</dbReference>
<evidence type="ECO:0000256" key="5">
    <source>
        <dbReference type="SAM" id="MobiDB-lite"/>
    </source>
</evidence>
<proteinExistence type="predicted"/>
<feature type="transmembrane region" description="Helical" evidence="6">
    <location>
        <begin position="281"/>
        <end position="300"/>
    </location>
</feature>
<dbReference type="PANTHER" id="PTHR23508:SF10">
    <property type="entry name" value="CARBOXYLIC ACID TRANSPORTER PROTEIN HOMOLOG"/>
    <property type="match status" value="1"/>
</dbReference>
<dbReference type="InterPro" id="IPR005829">
    <property type="entry name" value="Sugar_transporter_CS"/>
</dbReference>
<dbReference type="PANTHER" id="PTHR23508">
    <property type="entry name" value="CARBOXYLIC ACID TRANSPORTER PROTEIN HOMOLOG"/>
    <property type="match status" value="1"/>
</dbReference>
<dbReference type="PROSITE" id="PS00216">
    <property type="entry name" value="SUGAR_TRANSPORT_1"/>
    <property type="match status" value="1"/>
</dbReference>
<gene>
    <name evidence="8" type="ORF">ACFPCY_31110</name>
</gene>
<organism evidence="8 9">
    <name type="scientific">Actinomadura gamaensis</name>
    <dbReference type="NCBI Taxonomy" id="1763541"/>
    <lineage>
        <taxon>Bacteria</taxon>
        <taxon>Bacillati</taxon>
        <taxon>Actinomycetota</taxon>
        <taxon>Actinomycetes</taxon>
        <taxon>Streptosporangiales</taxon>
        <taxon>Thermomonosporaceae</taxon>
        <taxon>Actinomadura</taxon>
    </lineage>
</organism>
<evidence type="ECO:0000313" key="9">
    <source>
        <dbReference type="Proteomes" id="UP001595872"/>
    </source>
</evidence>
<comment type="caution">
    <text evidence="8">The sequence shown here is derived from an EMBL/GenBank/DDBJ whole genome shotgun (WGS) entry which is preliminary data.</text>
</comment>
<dbReference type="Gene3D" id="1.20.1250.20">
    <property type="entry name" value="MFS general substrate transporter like domains"/>
    <property type="match status" value="1"/>
</dbReference>
<evidence type="ECO:0000256" key="6">
    <source>
        <dbReference type="SAM" id="Phobius"/>
    </source>
</evidence>
<feature type="transmembrane region" description="Helical" evidence="6">
    <location>
        <begin position="57"/>
        <end position="76"/>
    </location>
</feature>
<evidence type="ECO:0000313" key="8">
    <source>
        <dbReference type="EMBL" id="MFC4911791.1"/>
    </source>
</evidence>
<feature type="transmembrane region" description="Helical" evidence="6">
    <location>
        <begin position="399"/>
        <end position="420"/>
    </location>
</feature>
<dbReference type="SUPFAM" id="SSF103473">
    <property type="entry name" value="MFS general substrate transporter"/>
    <property type="match status" value="1"/>
</dbReference>
<keyword evidence="2 6" id="KW-0812">Transmembrane</keyword>
<dbReference type="Proteomes" id="UP001595872">
    <property type="component" value="Unassembled WGS sequence"/>
</dbReference>
<accession>A0ABV9U5U9</accession>
<evidence type="ECO:0000256" key="3">
    <source>
        <dbReference type="ARBA" id="ARBA00022989"/>
    </source>
</evidence>
<feature type="transmembrane region" description="Helical" evidence="6">
    <location>
        <begin position="244"/>
        <end position="261"/>
    </location>
</feature>
<feature type="transmembrane region" description="Helical" evidence="6">
    <location>
        <begin position="366"/>
        <end position="387"/>
    </location>
</feature>
<dbReference type="EMBL" id="JBHSIT010000010">
    <property type="protein sequence ID" value="MFC4911791.1"/>
    <property type="molecule type" value="Genomic_DNA"/>
</dbReference>
<feature type="transmembrane region" description="Helical" evidence="6">
    <location>
        <begin position="307"/>
        <end position="325"/>
    </location>
</feature>
<feature type="transmembrane region" description="Helical" evidence="6">
    <location>
        <begin position="331"/>
        <end position="354"/>
    </location>
</feature>
<feature type="transmembrane region" description="Helical" evidence="6">
    <location>
        <begin position="109"/>
        <end position="129"/>
    </location>
</feature>
<feature type="compositionally biased region" description="Basic and acidic residues" evidence="5">
    <location>
        <begin position="199"/>
        <end position="225"/>
    </location>
</feature>
<evidence type="ECO:0000259" key="7">
    <source>
        <dbReference type="PROSITE" id="PS50850"/>
    </source>
</evidence>
<feature type="domain" description="Major facilitator superfamily (MFS) profile" evidence="7">
    <location>
        <begin position="16"/>
        <end position="421"/>
    </location>
</feature>
<protein>
    <submittedName>
        <fullName evidence="8">MFS transporter</fullName>
    </submittedName>
</protein>
<feature type="transmembrane region" description="Helical" evidence="6">
    <location>
        <begin position="141"/>
        <end position="160"/>
    </location>
</feature>
<evidence type="ECO:0000256" key="2">
    <source>
        <dbReference type="ARBA" id="ARBA00022692"/>
    </source>
</evidence>
<feature type="transmembrane region" description="Helical" evidence="6">
    <location>
        <begin position="83"/>
        <end position="103"/>
    </location>
</feature>
<sequence>MTATLAPPATRTRAGMLALACLVLFIDGYDLFALGTIGPSLLHDRSWGAAPSTLGTLGSVTALGMPIGSVLAGWTADRWGRRVPLAVSVAWISASMLVAALAGNLTQLGASRFLTGVGIGALAPLVSALVSDGAPPKRRTLHLAVALGSIGVGGAASALLGRSLLPEHPFQTLFWIGVLPVVLVPFIWLTVPAGRPGVRRPEANRPEAGRPEAERLEAGRPEAERPARRPVAELFTPAARRVTILLWLATFMSMALVYSTTAWLPTVMMRNGYNIGSSLEFMIAFSVGASAGGLAVSLLADRGHLKLVTLGTFALAALALLTLSSNQPRPLLLVVSALAGLGSLGCQNMIIACMSAFHPPHLRGTGLGVGLGVGRLGAIVGPSYLSAATALVSSPRTGFVAFMIPAVLGAAIVALLPRVLSDPGE</sequence>
<dbReference type="RefSeq" id="WP_378261056.1">
    <property type="nucleotide sequence ID" value="NZ_JBHSIT010000010.1"/>
</dbReference>
<comment type="subcellular location">
    <subcellularLocation>
        <location evidence="1">Cell membrane</location>
        <topology evidence="1">Multi-pass membrane protein</topology>
    </subcellularLocation>
</comment>
<dbReference type="InterPro" id="IPR020846">
    <property type="entry name" value="MFS_dom"/>
</dbReference>
<evidence type="ECO:0000256" key="4">
    <source>
        <dbReference type="ARBA" id="ARBA00023136"/>
    </source>
</evidence>
<name>A0ABV9U5U9_9ACTN</name>
<dbReference type="InterPro" id="IPR036259">
    <property type="entry name" value="MFS_trans_sf"/>
</dbReference>
<reference evidence="9" key="1">
    <citation type="journal article" date="2019" name="Int. J. Syst. Evol. Microbiol.">
        <title>The Global Catalogue of Microorganisms (GCM) 10K type strain sequencing project: providing services to taxonomists for standard genome sequencing and annotation.</title>
        <authorList>
            <consortium name="The Broad Institute Genomics Platform"/>
            <consortium name="The Broad Institute Genome Sequencing Center for Infectious Disease"/>
            <person name="Wu L."/>
            <person name="Ma J."/>
        </authorList>
    </citation>
    <scope>NUCLEOTIDE SEQUENCE [LARGE SCALE GENOMIC DNA]</scope>
    <source>
        <strain evidence="9">KLKA75</strain>
    </source>
</reference>
<dbReference type="InterPro" id="IPR011701">
    <property type="entry name" value="MFS"/>
</dbReference>